<dbReference type="SUPFAM" id="SSF51735">
    <property type="entry name" value="NAD(P)-binding Rossmann-fold domains"/>
    <property type="match status" value="1"/>
</dbReference>
<dbReference type="EMBL" id="JAACJS010000012">
    <property type="protein sequence ID" value="NCI50191.1"/>
    <property type="molecule type" value="Genomic_DNA"/>
</dbReference>
<feature type="domain" description="RmlD-like substrate binding" evidence="7">
    <location>
        <begin position="436"/>
        <end position="691"/>
    </location>
</feature>
<sequence>MKNRISAPEIWGGIEATINRVGDTFNDQLRSGDVYTRETLIPELARSGISALRFPVLWEKHEPVEGCCIDWSWSGKQLNILEEKKIKPIVGLLHHGSGPAFTNLSDAGFPRKLAAYAEKVAQRFPWIEYYTPVNEPLTTARFSGLYGLWYPHKSDDRSFLQMLINQLKAVVLCMEAIRKINPDAKLVQTEDLAKCFGSSELQYQVDFENQRRWLTYDLLCGRVDWSHKLYNYFIKHGISKEDLRFFIQHPCVPDVCGFNYYVTSERFLDADIDRYPSCMHGGNGRHRYVDVEAVRVQPLQGIKQLLSEAAQQVQAPLAVTEVHLGCTREEQLRWLKETYDSCCELRAEGTDIRAVTVWSMLGSFDWDSLLTRRRLNYESGCYDIRNGKTRKTAIGKMVHAIAANQPFHHPVLEEKGWWHREHVGTQGVRNDAHTPLLIIGKSGTLAQAFARLCAARGLHFVSLSREDIDINNEQDVAAVLRRYRPWAVVNTSGYVNVDAAETDAENCYRINTYGAATLARVAGEHDARYVSFSSDLVFSGQKKDPYTETDAVHPLNVYGNSKAAGETLVSRENADSLVIRTSAFFGPWDQYNFATQVLQKLQRNDCCPVIAEGTVSPTYVPDLVHTSLDLLIDGEKGVWHVSNEGGISWSDFAREIAFRGGHKSDGLTFCTAEDMNLKAARPLYSALKSDKGIVLPKLEDAIERYFKEKIA</sequence>
<gene>
    <name evidence="8" type="ORF">GWC95_09670</name>
</gene>
<evidence type="ECO:0000313" key="9">
    <source>
        <dbReference type="Proteomes" id="UP000753802"/>
    </source>
</evidence>
<comment type="catalytic activity">
    <reaction evidence="5">
        <text>dTDP-beta-L-rhamnose + NADP(+) = dTDP-4-dehydro-beta-L-rhamnose + NADPH + H(+)</text>
        <dbReference type="Rhea" id="RHEA:21796"/>
        <dbReference type="ChEBI" id="CHEBI:15378"/>
        <dbReference type="ChEBI" id="CHEBI:57510"/>
        <dbReference type="ChEBI" id="CHEBI:57783"/>
        <dbReference type="ChEBI" id="CHEBI:58349"/>
        <dbReference type="ChEBI" id="CHEBI:62830"/>
        <dbReference type="EC" id="1.1.1.133"/>
    </reaction>
</comment>
<evidence type="ECO:0000256" key="1">
    <source>
        <dbReference type="ARBA" id="ARBA00004781"/>
    </source>
</evidence>
<dbReference type="SUPFAM" id="SSF51445">
    <property type="entry name" value="(Trans)glycosidases"/>
    <property type="match status" value="1"/>
</dbReference>
<accession>A0ABW9ZSV2</accession>
<dbReference type="Gene3D" id="3.90.25.10">
    <property type="entry name" value="UDP-galactose 4-epimerase, domain 1"/>
    <property type="match status" value="1"/>
</dbReference>
<comment type="caution">
    <text evidence="8">The sequence shown here is derived from an EMBL/GenBank/DDBJ whole genome shotgun (WGS) entry which is preliminary data.</text>
</comment>
<dbReference type="Pfam" id="PF00232">
    <property type="entry name" value="Glyco_hydro_1"/>
    <property type="match status" value="1"/>
</dbReference>
<keyword evidence="6" id="KW-0560">Oxidoreductase</keyword>
<evidence type="ECO:0000256" key="5">
    <source>
        <dbReference type="ARBA" id="ARBA00048200"/>
    </source>
</evidence>
<dbReference type="Gene3D" id="3.40.50.720">
    <property type="entry name" value="NAD(P)-binding Rossmann-like Domain"/>
    <property type="match status" value="1"/>
</dbReference>
<dbReference type="InterPro" id="IPR017853">
    <property type="entry name" value="GH"/>
</dbReference>
<dbReference type="InterPro" id="IPR001360">
    <property type="entry name" value="Glyco_hydro_1"/>
</dbReference>
<dbReference type="PANTHER" id="PTHR10491">
    <property type="entry name" value="DTDP-4-DEHYDRORHAMNOSE REDUCTASE"/>
    <property type="match status" value="1"/>
</dbReference>
<dbReference type="Gene3D" id="3.20.20.80">
    <property type="entry name" value="Glycosidases"/>
    <property type="match status" value="1"/>
</dbReference>
<dbReference type="RefSeq" id="WP_161818498.1">
    <property type="nucleotide sequence ID" value="NZ_JAACJS010000012.1"/>
</dbReference>
<dbReference type="InterPro" id="IPR029903">
    <property type="entry name" value="RmlD-like-bd"/>
</dbReference>
<dbReference type="PANTHER" id="PTHR10491:SF4">
    <property type="entry name" value="METHIONINE ADENOSYLTRANSFERASE 2 SUBUNIT BETA"/>
    <property type="match status" value="1"/>
</dbReference>
<dbReference type="Pfam" id="PF04321">
    <property type="entry name" value="RmlD_sub_bind"/>
    <property type="match status" value="1"/>
</dbReference>
<dbReference type="Proteomes" id="UP000753802">
    <property type="component" value="Unassembled WGS sequence"/>
</dbReference>
<evidence type="ECO:0000256" key="3">
    <source>
        <dbReference type="ARBA" id="ARBA00012929"/>
    </source>
</evidence>
<keyword evidence="9" id="KW-1185">Reference proteome</keyword>
<comment type="similarity">
    <text evidence="2 6">Belongs to the dTDP-4-dehydrorhamnose reductase family.</text>
</comment>
<evidence type="ECO:0000256" key="2">
    <source>
        <dbReference type="ARBA" id="ARBA00010944"/>
    </source>
</evidence>
<dbReference type="InterPro" id="IPR005913">
    <property type="entry name" value="dTDP_dehydrorham_reduct"/>
</dbReference>
<organism evidence="8 9">
    <name type="scientific">Sediminibacterium roseum</name>
    <dbReference type="NCBI Taxonomy" id="1978412"/>
    <lineage>
        <taxon>Bacteria</taxon>
        <taxon>Pseudomonadati</taxon>
        <taxon>Bacteroidota</taxon>
        <taxon>Chitinophagia</taxon>
        <taxon>Chitinophagales</taxon>
        <taxon>Chitinophagaceae</taxon>
        <taxon>Sediminibacterium</taxon>
    </lineage>
</organism>
<dbReference type="EC" id="1.1.1.133" evidence="3 6"/>
<comment type="pathway">
    <text evidence="1 6">Carbohydrate biosynthesis; dTDP-L-rhamnose biosynthesis.</text>
</comment>
<evidence type="ECO:0000256" key="4">
    <source>
        <dbReference type="ARBA" id="ARBA00017099"/>
    </source>
</evidence>
<reference evidence="8 9" key="1">
    <citation type="submission" date="2020-01" db="EMBL/GenBank/DDBJ databases">
        <title>Genome analysis.</title>
        <authorList>
            <person name="Wu S."/>
            <person name="Wang G."/>
        </authorList>
    </citation>
    <scope>NUCLEOTIDE SEQUENCE [LARGE SCALE GENOMIC DNA]</scope>
    <source>
        <strain evidence="8 9">SYL130</strain>
    </source>
</reference>
<evidence type="ECO:0000313" key="8">
    <source>
        <dbReference type="EMBL" id="NCI50191.1"/>
    </source>
</evidence>
<protein>
    <recommendedName>
        <fullName evidence="4 6">dTDP-4-dehydrorhamnose reductase</fullName>
        <ecNumber evidence="3 6">1.1.1.133</ecNumber>
    </recommendedName>
</protein>
<evidence type="ECO:0000256" key="6">
    <source>
        <dbReference type="RuleBase" id="RU364082"/>
    </source>
</evidence>
<dbReference type="CDD" id="cd05254">
    <property type="entry name" value="dTDP_HR_like_SDR_e"/>
    <property type="match status" value="1"/>
</dbReference>
<keyword evidence="6" id="KW-0521">NADP</keyword>
<proteinExistence type="inferred from homology"/>
<dbReference type="InterPro" id="IPR036291">
    <property type="entry name" value="NAD(P)-bd_dom_sf"/>
</dbReference>
<comment type="function">
    <text evidence="6">Catalyzes the reduction of dTDP-6-deoxy-L-lyxo-4-hexulose to yield dTDP-L-rhamnose.</text>
</comment>
<name>A0ABW9ZSV2_9BACT</name>
<evidence type="ECO:0000259" key="7">
    <source>
        <dbReference type="Pfam" id="PF04321"/>
    </source>
</evidence>